<dbReference type="InterPro" id="IPR001314">
    <property type="entry name" value="Peptidase_S1A"/>
</dbReference>
<evidence type="ECO:0000256" key="1">
    <source>
        <dbReference type="ARBA" id="ARBA00022670"/>
    </source>
</evidence>
<evidence type="ECO:0000256" key="5">
    <source>
        <dbReference type="RuleBase" id="RU363034"/>
    </source>
</evidence>
<feature type="domain" description="Peptidase S1" evidence="7">
    <location>
        <begin position="49"/>
        <end position="273"/>
    </location>
</feature>
<keyword evidence="2 5" id="KW-0378">Hydrolase</keyword>
<dbReference type="InterPro" id="IPR033116">
    <property type="entry name" value="TRYPSIN_SER"/>
</dbReference>
<evidence type="ECO:0000313" key="8">
    <source>
        <dbReference type="Ensembl" id="ENSAMXP00005015824.1"/>
    </source>
</evidence>
<dbReference type="InterPro" id="IPR018114">
    <property type="entry name" value="TRYPSIN_HIS"/>
</dbReference>
<sequence>MSHTEQSGIHGGSMVRSTMKSGGHLTKPITPPSVLSDCGRRPAVGRQRIVGGVTARRGEWPWVASLQFQRSHRCGATLIHCKWILTAAHCFREPNPSGWTVSLGSVLRSGVSALVIPVQRFIIHPNFTSSTMDFDVALVELSIPAPSSYTIQTLCLPSPSHSFFNSSECYIMGWGAIREDVLKSPSLLGKAKVSIIDQSDCLPSYSGRLTANMVCAGSMEGGKDTCLGDSGGPLACRQPHGRWFLAGVTSWGHGCGRSSFPGVYIWHFYFYMDCGITCEYLLEKVFLFSFKVTLGLLKALYK</sequence>
<dbReference type="GO" id="GO:0006508">
    <property type="term" value="P:proteolysis"/>
    <property type="evidence" value="ECO:0007669"/>
    <property type="project" value="UniProtKB-KW"/>
</dbReference>
<dbReference type="Proteomes" id="UP000694621">
    <property type="component" value="Unplaced"/>
</dbReference>
<evidence type="ECO:0000259" key="7">
    <source>
        <dbReference type="PROSITE" id="PS50240"/>
    </source>
</evidence>
<evidence type="ECO:0000256" key="3">
    <source>
        <dbReference type="ARBA" id="ARBA00022825"/>
    </source>
</evidence>
<keyword evidence="3 5" id="KW-0720">Serine protease</keyword>
<proteinExistence type="predicted"/>
<dbReference type="PANTHER" id="PTHR24252">
    <property type="entry name" value="ACROSIN-RELATED"/>
    <property type="match status" value="1"/>
</dbReference>
<dbReference type="Gene3D" id="2.40.10.10">
    <property type="entry name" value="Trypsin-like serine proteases"/>
    <property type="match status" value="2"/>
</dbReference>
<dbReference type="PROSITE" id="PS00134">
    <property type="entry name" value="TRYPSIN_HIS"/>
    <property type="match status" value="1"/>
</dbReference>
<dbReference type="Pfam" id="PF00089">
    <property type="entry name" value="Trypsin"/>
    <property type="match status" value="1"/>
</dbReference>
<organism evidence="8 9">
    <name type="scientific">Astyanax mexicanus</name>
    <name type="common">Blind cave fish</name>
    <name type="synonym">Astyanax fasciatus mexicanus</name>
    <dbReference type="NCBI Taxonomy" id="7994"/>
    <lineage>
        <taxon>Eukaryota</taxon>
        <taxon>Metazoa</taxon>
        <taxon>Chordata</taxon>
        <taxon>Craniata</taxon>
        <taxon>Vertebrata</taxon>
        <taxon>Euteleostomi</taxon>
        <taxon>Actinopterygii</taxon>
        <taxon>Neopterygii</taxon>
        <taxon>Teleostei</taxon>
        <taxon>Ostariophysi</taxon>
        <taxon>Characiformes</taxon>
        <taxon>Characoidei</taxon>
        <taxon>Acestrorhamphidae</taxon>
        <taxon>Acestrorhamphinae</taxon>
        <taxon>Astyanax</taxon>
    </lineage>
</organism>
<dbReference type="PANTHER" id="PTHR24252:SF7">
    <property type="entry name" value="HYALIN"/>
    <property type="match status" value="1"/>
</dbReference>
<evidence type="ECO:0000256" key="4">
    <source>
        <dbReference type="ARBA" id="ARBA00023157"/>
    </source>
</evidence>
<reference evidence="8" key="1">
    <citation type="submission" date="2025-08" db="UniProtKB">
        <authorList>
            <consortium name="Ensembl"/>
        </authorList>
    </citation>
    <scope>IDENTIFICATION</scope>
</reference>
<protein>
    <submittedName>
        <fullName evidence="8">Transmembrane serine protease 9</fullName>
    </submittedName>
</protein>
<dbReference type="PRINTS" id="PR00722">
    <property type="entry name" value="CHYMOTRYPSIN"/>
</dbReference>
<keyword evidence="1 5" id="KW-0645">Protease</keyword>
<dbReference type="GO" id="GO:0004252">
    <property type="term" value="F:serine-type endopeptidase activity"/>
    <property type="evidence" value="ECO:0007669"/>
    <property type="project" value="InterPro"/>
</dbReference>
<evidence type="ECO:0000256" key="2">
    <source>
        <dbReference type="ARBA" id="ARBA00022801"/>
    </source>
</evidence>
<dbReference type="CDD" id="cd00190">
    <property type="entry name" value="Tryp_SPc"/>
    <property type="match status" value="1"/>
</dbReference>
<accession>A0A8B9JB50</accession>
<dbReference type="SMART" id="SM00020">
    <property type="entry name" value="Tryp_SPc"/>
    <property type="match status" value="1"/>
</dbReference>
<dbReference type="AlphaFoldDB" id="A0A8B9JB50"/>
<dbReference type="PROSITE" id="PS00135">
    <property type="entry name" value="TRYPSIN_SER"/>
    <property type="match status" value="1"/>
</dbReference>
<name>A0A8B9JB50_ASTMX</name>
<dbReference type="PROSITE" id="PS50240">
    <property type="entry name" value="TRYPSIN_DOM"/>
    <property type="match status" value="1"/>
</dbReference>
<dbReference type="InterPro" id="IPR009003">
    <property type="entry name" value="Peptidase_S1_PA"/>
</dbReference>
<dbReference type="SUPFAM" id="SSF50494">
    <property type="entry name" value="Trypsin-like serine proteases"/>
    <property type="match status" value="1"/>
</dbReference>
<evidence type="ECO:0000313" key="9">
    <source>
        <dbReference type="Proteomes" id="UP000694621"/>
    </source>
</evidence>
<dbReference type="InterPro" id="IPR043504">
    <property type="entry name" value="Peptidase_S1_PA_chymotrypsin"/>
</dbReference>
<feature type="region of interest" description="Disordered" evidence="6">
    <location>
        <begin position="1"/>
        <end position="37"/>
    </location>
</feature>
<evidence type="ECO:0000256" key="6">
    <source>
        <dbReference type="SAM" id="MobiDB-lite"/>
    </source>
</evidence>
<dbReference type="InterPro" id="IPR001254">
    <property type="entry name" value="Trypsin_dom"/>
</dbReference>
<dbReference type="FunFam" id="2.40.10.10:FF:000003">
    <property type="entry name" value="Transmembrane serine protease 3"/>
    <property type="match status" value="1"/>
</dbReference>
<dbReference type="Ensembl" id="ENSAMXT00005017463.1">
    <property type="protein sequence ID" value="ENSAMXP00005015824.1"/>
    <property type="gene ID" value="ENSAMXG00005008226.1"/>
</dbReference>
<keyword evidence="4" id="KW-1015">Disulfide bond</keyword>